<reference evidence="2 3" key="1">
    <citation type="submission" date="2020-05" db="EMBL/GenBank/DDBJ databases">
        <title>MicrobeNet Type strains.</title>
        <authorList>
            <person name="Nicholson A.C."/>
        </authorList>
    </citation>
    <scope>NUCLEOTIDE SEQUENCE [LARGE SCALE GENOMIC DNA]</scope>
    <source>
        <strain evidence="2 3">JCM 14282</strain>
    </source>
</reference>
<dbReference type="EMBL" id="JABEMB010000002">
    <property type="protein sequence ID" value="NNH02808.1"/>
    <property type="molecule type" value="Genomic_DNA"/>
</dbReference>
<evidence type="ECO:0000313" key="2">
    <source>
        <dbReference type="EMBL" id="NNH02808.1"/>
    </source>
</evidence>
<feature type="transmembrane region" description="Helical" evidence="1">
    <location>
        <begin position="72"/>
        <end position="95"/>
    </location>
</feature>
<feature type="transmembrane region" description="Helical" evidence="1">
    <location>
        <begin position="16"/>
        <end position="33"/>
    </location>
</feature>
<accession>A0A7Y2M0E8</accession>
<dbReference type="InterPro" id="IPR049713">
    <property type="entry name" value="Pr6Pr-like"/>
</dbReference>
<dbReference type="Proteomes" id="UP000543598">
    <property type="component" value="Unassembled WGS sequence"/>
</dbReference>
<dbReference type="RefSeq" id="WP_167040141.1">
    <property type="nucleotide sequence ID" value="NZ_BAAANA010000003.1"/>
</dbReference>
<dbReference type="NCBIfam" id="NF038065">
    <property type="entry name" value="Pr6Pr"/>
    <property type="match status" value="1"/>
</dbReference>
<organism evidence="2 3">
    <name type="scientific">Microbacterium ulmi</name>
    <dbReference type="NCBI Taxonomy" id="179095"/>
    <lineage>
        <taxon>Bacteria</taxon>
        <taxon>Bacillati</taxon>
        <taxon>Actinomycetota</taxon>
        <taxon>Actinomycetes</taxon>
        <taxon>Micrococcales</taxon>
        <taxon>Microbacteriaceae</taxon>
        <taxon>Microbacterium</taxon>
    </lineage>
</organism>
<keyword evidence="1" id="KW-0472">Membrane</keyword>
<keyword evidence="3" id="KW-1185">Reference proteome</keyword>
<gene>
    <name evidence="2" type="ORF">HLA99_02885</name>
</gene>
<feature type="transmembrane region" description="Helical" evidence="1">
    <location>
        <begin position="115"/>
        <end position="133"/>
    </location>
</feature>
<evidence type="ECO:0000313" key="3">
    <source>
        <dbReference type="Proteomes" id="UP000543598"/>
    </source>
</evidence>
<evidence type="ECO:0000256" key="1">
    <source>
        <dbReference type="SAM" id="Phobius"/>
    </source>
</evidence>
<keyword evidence="1" id="KW-1133">Transmembrane helix</keyword>
<protein>
    <submittedName>
        <fullName evidence="2">Pr6Pr family membrane protein</fullName>
    </submittedName>
</protein>
<sequence length="232" mass="25263">MGTKQSAPPVWRSPQLWWRVAIVLVGTLGLMTGERRLAFYTTQSNLIVVAFFAVVTYWMIREGTTDAPAPRLRGGVTLWIAVTGLVSHVILNQGANPLPGLFVTDAVTVLDNRSLFLLHYVVPAMVLVDWVVFGPHGIVRWRDGLLWLLYPVAYGAIAIVRGVAFPTVSDRFPYPFLDVEALGGGIVWALTRIVAVIVVLAAAVIALDRASGLVKRRLRLTARIPDAAAADA</sequence>
<dbReference type="AlphaFoldDB" id="A0A7Y2M0E8"/>
<proteinExistence type="predicted"/>
<feature type="transmembrane region" description="Helical" evidence="1">
    <location>
        <begin position="185"/>
        <end position="207"/>
    </location>
</feature>
<comment type="caution">
    <text evidence="2">The sequence shown here is derived from an EMBL/GenBank/DDBJ whole genome shotgun (WGS) entry which is preliminary data.</text>
</comment>
<feature type="transmembrane region" description="Helical" evidence="1">
    <location>
        <begin position="145"/>
        <end position="165"/>
    </location>
</feature>
<name>A0A7Y2M0E8_9MICO</name>
<feature type="transmembrane region" description="Helical" evidence="1">
    <location>
        <begin position="39"/>
        <end position="60"/>
    </location>
</feature>
<keyword evidence="1" id="KW-0812">Transmembrane</keyword>